<sequence length="718" mass="78526">MRLRHGSLRRVSRAQRRWPPLFAESPTWQSGSRQAAFQAPGGSAVGQSGGLLGEEAGNEPHKPGWPTFSSGSSQALLSPPDLPPLSRDARRSLFGRLHTDLRSGRTAPAEVLRVVLELQRRDLLRDPRDWVVSISSLGRVSFWQEALQLLGDMACTEAGVTLFAFNATISASEKGHQWEVALALLCEVQRLDLGPDIVTCNAAISACDKGKQWQRSLSLLADVKSSHLLAPNVVSYSAAISACERGRAWEQAFEVFKQMRCGRIAGDDVAFNAAISSCDRGACWQQALALLHEMRTAGLRRSLPTYGSTASACGSALQWQVAISLLRELRSEGLSPGLIMMNTCINACRKAERLHLALSLFQEMQSLQLKPDVLNYTSLISACAPSQEWQLALALHQDLRRAMAPDVVSYNAVLSVCREASRWEEALVALHDLHQGGLLPTVPTFKALIGACAYAEQWSKALALLQDLVRKTPWNGSADRDLDDMLLQHGIVTRACHEAGQEDLARHLLEEARRRAAARSRPEGFRGAVDFGLPPEWLSVLHWESALADFESMQQEWSDASTSGPVGNDSRARWTWRTGLVAVLLEARRENEALSMLLDAQDAGELNLWCDKERGVLDLHNLGSCSADVAVAAVRATLLLLGRNCSYRLSSGQDLIIVTGRGGHSVHGVSVVKPAVQSLLLDELGLHVAEVPQNPGRLRVSSGSLHALWQGRQKPPRY</sequence>
<feature type="domain" description="Smr" evidence="4">
    <location>
        <begin position="655"/>
        <end position="703"/>
    </location>
</feature>
<name>A0A813FZW9_POLGL</name>
<evidence type="ECO:0000313" key="6">
    <source>
        <dbReference type="Proteomes" id="UP000654075"/>
    </source>
</evidence>
<evidence type="ECO:0000313" key="5">
    <source>
        <dbReference type="EMBL" id="CAE8619572.1"/>
    </source>
</evidence>
<feature type="compositionally biased region" description="Polar residues" evidence="3">
    <location>
        <begin position="26"/>
        <end position="35"/>
    </location>
</feature>
<dbReference type="InterPro" id="IPR002625">
    <property type="entry name" value="Smr_dom"/>
</dbReference>
<comment type="caution">
    <text evidence="5">The sequence shown here is derived from an EMBL/GenBank/DDBJ whole genome shotgun (WGS) entry which is preliminary data.</text>
</comment>
<gene>
    <name evidence="5" type="ORF">PGLA1383_LOCUS37158</name>
</gene>
<proteinExistence type="predicted"/>
<evidence type="ECO:0000259" key="4">
    <source>
        <dbReference type="PROSITE" id="PS50828"/>
    </source>
</evidence>
<dbReference type="AlphaFoldDB" id="A0A813FZW9"/>
<reference evidence="5" key="1">
    <citation type="submission" date="2021-02" db="EMBL/GenBank/DDBJ databases">
        <authorList>
            <person name="Dougan E. K."/>
            <person name="Rhodes N."/>
            <person name="Thang M."/>
            <person name="Chan C."/>
        </authorList>
    </citation>
    <scope>NUCLEOTIDE SEQUENCE</scope>
</reference>
<dbReference type="PANTHER" id="PTHR47447">
    <property type="entry name" value="OS03G0856100 PROTEIN"/>
    <property type="match status" value="1"/>
</dbReference>
<dbReference type="Pfam" id="PF13812">
    <property type="entry name" value="PPR_3"/>
    <property type="match status" value="2"/>
</dbReference>
<dbReference type="SUPFAM" id="SSF160443">
    <property type="entry name" value="SMR domain-like"/>
    <property type="match status" value="1"/>
</dbReference>
<evidence type="ECO:0000256" key="2">
    <source>
        <dbReference type="PROSITE-ProRule" id="PRU00708"/>
    </source>
</evidence>
<dbReference type="PROSITE" id="PS51375">
    <property type="entry name" value="PPR"/>
    <property type="match status" value="4"/>
</dbReference>
<dbReference type="OrthoDB" id="412966at2759"/>
<dbReference type="Gene3D" id="3.30.1370.110">
    <property type="match status" value="1"/>
</dbReference>
<dbReference type="PROSITE" id="PS50828">
    <property type="entry name" value="SMR"/>
    <property type="match status" value="1"/>
</dbReference>
<dbReference type="Proteomes" id="UP000654075">
    <property type="component" value="Unassembled WGS sequence"/>
</dbReference>
<feature type="compositionally biased region" description="Gly residues" evidence="3">
    <location>
        <begin position="43"/>
        <end position="52"/>
    </location>
</feature>
<dbReference type="SMART" id="SM00463">
    <property type="entry name" value="SMR"/>
    <property type="match status" value="1"/>
</dbReference>
<feature type="region of interest" description="Disordered" evidence="3">
    <location>
        <begin position="22"/>
        <end position="83"/>
    </location>
</feature>
<dbReference type="InterPro" id="IPR036063">
    <property type="entry name" value="Smr_dom_sf"/>
</dbReference>
<dbReference type="InterPro" id="IPR002885">
    <property type="entry name" value="PPR_rpt"/>
</dbReference>
<keyword evidence="6" id="KW-1185">Reference proteome</keyword>
<keyword evidence="1" id="KW-0677">Repeat</keyword>
<evidence type="ECO:0000256" key="3">
    <source>
        <dbReference type="SAM" id="MobiDB-lite"/>
    </source>
</evidence>
<feature type="repeat" description="PPR" evidence="2">
    <location>
        <begin position="232"/>
        <end position="266"/>
    </location>
</feature>
<dbReference type="PANTHER" id="PTHR47447:SF17">
    <property type="entry name" value="OS12G0638900 PROTEIN"/>
    <property type="match status" value="1"/>
</dbReference>
<evidence type="ECO:0000256" key="1">
    <source>
        <dbReference type="ARBA" id="ARBA00022737"/>
    </source>
</evidence>
<protein>
    <recommendedName>
        <fullName evidence="4">Smr domain-containing protein</fullName>
    </recommendedName>
</protein>
<organism evidence="5 6">
    <name type="scientific">Polarella glacialis</name>
    <name type="common">Dinoflagellate</name>
    <dbReference type="NCBI Taxonomy" id="89957"/>
    <lineage>
        <taxon>Eukaryota</taxon>
        <taxon>Sar</taxon>
        <taxon>Alveolata</taxon>
        <taxon>Dinophyceae</taxon>
        <taxon>Suessiales</taxon>
        <taxon>Suessiaceae</taxon>
        <taxon>Polarella</taxon>
    </lineage>
</organism>
<dbReference type="EMBL" id="CAJNNV010027173">
    <property type="protein sequence ID" value="CAE8619572.1"/>
    <property type="molecule type" value="Genomic_DNA"/>
</dbReference>
<dbReference type="Gene3D" id="1.25.40.10">
    <property type="entry name" value="Tetratricopeptide repeat domain"/>
    <property type="match status" value="2"/>
</dbReference>
<feature type="repeat" description="PPR" evidence="2">
    <location>
        <begin position="406"/>
        <end position="440"/>
    </location>
</feature>
<dbReference type="NCBIfam" id="TIGR00756">
    <property type="entry name" value="PPR"/>
    <property type="match status" value="2"/>
</dbReference>
<accession>A0A813FZW9</accession>
<dbReference type="Pfam" id="PF13041">
    <property type="entry name" value="PPR_2"/>
    <property type="match status" value="1"/>
</dbReference>
<dbReference type="InterPro" id="IPR011990">
    <property type="entry name" value="TPR-like_helical_dom_sf"/>
</dbReference>
<feature type="repeat" description="PPR" evidence="2">
    <location>
        <begin position="337"/>
        <end position="371"/>
    </location>
</feature>
<feature type="repeat" description="PPR" evidence="2">
    <location>
        <begin position="267"/>
        <end position="301"/>
    </location>
</feature>